<organism evidence="6 7">
    <name type="scientific">Rotaria socialis</name>
    <dbReference type="NCBI Taxonomy" id="392032"/>
    <lineage>
        <taxon>Eukaryota</taxon>
        <taxon>Metazoa</taxon>
        <taxon>Spiralia</taxon>
        <taxon>Gnathifera</taxon>
        <taxon>Rotifera</taxon>
        <taxon>Eurotatoria</taxon>
        <taxon>Bdelloidea</taxon>
        <taxon>Philodinida</taxon>
        <taxon>Philodinidae</taxon>
        <taxon>Rotaria</taxon>
    </lineage>
</organism>
<feature type="repeat" description="TPR" evidence="4">
    <location>
        <begin position="164"/>
        <end position="197"/>
    </location>
</feature>
<accession>A0A821DYK4</accession>
<protein>
    <recommendedName>
        <fullName evidence="8">Bardet-Biedl syndrome 4</fullName>
    </recommendedName>
</protein>
<dbReference type="Pfam" id="PF13432">
    <property type="entry name" value="TPR_16"/>
    <property type="match status" value="1"/>
</dbReference>
<gene>
    <name evidence="6" type="ORF">QYT958_LOCUS13266</name>
</gene>
<reference evidence="6" key="1">
    <citation type="submission" date="2021-02" db="EMBL/GenBank/DDBJ databases">
        <authorList>
            <person name="Nowell W R."/>
        </authorList>
    </citation>
    <scope>NUCLEOTIDE SEQUENCE</scope>
</reference>
<evidence type="ECO:0000256" key="2">
    <source>
        <dbReference type="ARBA" id="ARBA00022803"/>
    </source>
</evidence>
<evidence type="ECO:0000256" key="3">
    <source>
        <dbReference type="ARBA" id="ARBA00023778"/>
    </source>
</evidence>
<comment type="caution">
    <text evidence="6">The sequence shown here is derived from an EMBL/GenBank/DDBJ whole genome shotgun (WGS) entry which is preliminary data.</text>
</comment>
<dbReference type="GO" id="GO:0061512">
    <property type="term" value="P:protein localization to cilium"/>
    <property type="evidence" value="ECO:0007669"/>
    <property type="project" value="TreeGrafter"/>
</dbReference>
<dbReference type="PANTHER" id="PTHR44186">
    <property type="match status" value="1"/>
</dbReference>
<dbReference type="Pfam" id="PF13176">
    <property type="entry name" value="TPR_7"/>
    <property type="match status" value="1"/>
</dbReference>
<dbReference type="PANTHER" id="PTHR44186:SF1">
    <property type="entry name" value="BARDET-BIEDL SYNDROME 4 PROTEIN"/>
    <property type="match status" value="1"/>
</dbReference>
<dbReference type="Proteomes" id="UP000663848">
    <property type="component" value="Unassembled WGS sequence"/>
</dbReference>
<dbReference type="InterPro" id="IPR019734">
    <property type="entry name" value="TPR_rpt"/>
</dbReference>
<keyword evidence="1" id="KW-0677">Repeat</keyword>
<evidence type="ECO:0000256" key="1">
    <source>
        <dbReference type="ARBA" id="ARBA00022737"/>
    </source>
</evidence>
<evidence type="ECO:0008006" key="8">
    <source>
        <dbReference type="Google" id="ProtNLM"/>
    </source>
</evidence>
<evidence type="ECO:0000313" key="6">
    <source>
        <dbReference type="EMBL" id="CAF4627618.1"/>
    </source>
</evidence>
<dbReference type="InterPro" id="IPR011990">
    <property type="entry name" value="TPR-like_helical_dom_sf"/>
</dbReference>
<dbReference type="Pfam" id="PF13181">
    <property type="entry name" value="TPR_8"/>
    <property type="match status" value="3"/>
</dbReference>
<feature type="region of interest" description="Disordered" evidence="5">
    <location>
        <begin position="396"/>
        <end position="480"/>
    </location>
</feature>
<feature type="compositionally biased region" description="Basic and acidic residues" evidence="5">
    <location>
        <begin position="470"/>
        <end position="480"/>
    </location>
</feature>
<dbReference type="SUPFAM" id="SSF48452">
    <property type="entry name" value="TPR-like"/>
    <property type="match status" value="2"/>
</dbReference>
<keyword evidence="2 4" id="KW-0802">TPR repeat</keyword>
<evidence type="ECO:0000256" key="4">
    <source>
        <dbReference type="PROSITE-ProRule" id="PRU00339"/>
    </source>
</evidence>
<feature type="repeat" description="TPR" evidence="4">
    <location>
        <begin position="130"/>
        <end position="163"/>
    </location>
</feature>
<comment type="similarity">
    <text evidence="3">Belongs to the BBS4 family.</text>
</comment>
<dbReference type="SMART" id="SM00028">
    <property type="entry name" value="TPR"/>
    <property type="match status" value="6"/>
</dbReference>
<feature type="repeat" description="TPR" evidence="4">
    <location>
        <begin position="286"/>
        <end position="319"/>
    </location>
</feature>
<dbReference type="GO" id="GO:0036064">
    <property type="term" value="C:ciliary basal body"/>
    <property type="evidence" value="ECO:0007669"/>
    <property type="project" value="TreeGrafter"/>
</dbReference>
<dbReference type="GO" id="GO:0060271">
    <property type="term" value="P:cilium assembly"/>
    <property type="evidence" value="ECO:0007669"/>
    <property type="project" value="TreeGrafter"/>
</dbReference>
<dbReference type="EMBL" id="CAJOBR010001682">
    <property type="protein sequence ID" value="CAF4627618.1"/>
    <property type="molecule type" value="Genomic_DNA"/>
</dbReference>
<sequence>MAMTTVAVPPSILKPSAGLVGASKWPNDLACIDKYNWLLHVMYGRGEYDRIQQFIRSQSQKNSYMTYVQALVHRQEGRIVEALDLFQTCVLENPSLINIKQVAKSLALLGRYRVAIDAYKEALTRTSTDWEIFHNLGLCYMQLREFTEAKQYLLQALQVSEIQEASYLALGKIYMLDGERDEAEAIFERGARLIQKHGDADVALSKYRIVYGRKPECAQVWNNIGMCFFSKKKFVAAVSCLKRANYLAPFELYILYNLALVHLYLQQNASAAIFLQSAIRLNRKHAPSYALLGVALSKLNDPENALRAYTYSLKLNPTDPTTLLNYAIFQTNTGVPKSKIDTTLQQFYQSYTERASSVNQRELDASMLEIAGKLVAPISGTVSQSTYAPQPLPLPKPAIPAQQEQADAPSTFVFSPRKPTEVKANDEDVVPNNPAPEMPVVKTKIFDDGRHRRQRGKALPVLPSQPDPAQNDRQDESTAF</sequence>
<evidence type="ECO:0000313" key="7">
    <source>
        <dbReference type="Proteomes" id="UP000663848"/>
    </source>
</evidence>
<proteinExistence type="inferred from homology"/>
<dbReference type="AlphaFoldDB" id="A0A821DYK4"/>
<dbReference type="PROSITE" id="PS50005">
    <property type="entry name" value="TPR"/>
    <property type="match status" value="4"/>
</dbReference>
<feature type="repeat" description="TPR" evidence="4">
    <location>
        <begin position="218"/>
        <end position="251"/>
    </location>
</feature>
<evidence type="ECO:0000256" key="5">
    <source>
        <dbReference type="SAM" id="MobiDB-lite"/>
    </source>
</evidence>
<dbReference type="Gene3D" id="1.25.40.10">
    <property type="entry name" value="Tetratricopeptide repeat domain"/>
    <property type="match status" value="2"/>
</dbReference>
<name>A0A821DYK4_9BILA</name>